<accession>A0A261UEK8</accession>
<evidence type="ECO:0000256" key="1">
    <source>
        <dbReference type="SAM" id="MobiDB-lite"/>
    </source>
</evidence>
<dbReference type="RefSeq" id="WP_094841367.1">
    <property type="nucleotide sequence ID" value="NZ_NEVS01000004.1"/>
</dbReference>
<dbReference type="Proteomes" id="UP000215767">
    <property type="component" value="Unassembled WGS sequence"/>
</dbReference>
<sequence length="211" mass="22477">MPLIPFPDVPQVPGVPAVFRDLTIPTLPQLANIALGGLADLIFGTPPWGVFTQDGDKVLFPDSFLGIRFRNDARVANAPLEAGSFSSYNKVQTPFDAVLRMAISADVAARQTFLGTVGALVQSTDLYAVVTPEISYGSVNMVGYNYSRTERQGTTLLVVEMAFQEIRQSAVAQFSQVQAPSGANPVNDGQVQAIPVPDSGPLQATPLEAIQ</sequence>
<evidence type="ECO:0000313" key="3">
    <source>
        <dbReference type="Proteomes" id="UP000215767"/>
    </source>
</evidence>
<evidence type="ECO:0000313" key="2">
    <source>
        <dbReference type="EMBL" id="OZI59947.1"/>
    </source>
</evidence>
<feature type="region of interest" description="Disordered" evidence="1">
    <location>
        <begin position="186"/>
        <end position="211"/>
    </location>
</feature>
<protein>
    <recommendedName>
        <fullName evidence="4">Phage tail protein</fullName>
    </recommendedName>
</protein>
<proteinExistence type="predicted"/>
<evidence type="ECO:0008006" key="4">
    <source>
        <dbReference type="Google" id="ProtNLM"/>
    </source>
</evidence>
<dbReference type="AlphaFoldDB" id="A0A261UEK8"/>
<comment type="caution">
    <text evidence="2">The sequence shown here is derived from an EMBL/GenBank/DDBJ whole genome shotgun (WGS) entry which is preliminary data.</text>
</comment>
<gene>
    <name evidence="2" type="ORF">CAL28_10715</name>
</gene>
<name>A0A261UEK8_9BORD</name>
<dbReference type="EMBL" id="NEVS01000004">
    <property type="protein sequence ID" value="OZI59947.1"/>
    <property type="molecule type" value="Genomic_DNA"/>
</dbReference>
<organism evidence="2 3">
    <name type="scientific">Bordetella genomosp. 11</name>
    <dbReference type="NCBI Taxonomy" id="1416808"/>
    <lineage>
        <taxon>Bacteria</taxon>
        <taxon>Pseudomonadati</taxon>
        <taxon>Pseudomonadota</taxon>
        <taxon>Betaproteobacteria</taxon>
        <taxon>Burkholderiales</taxon>
        <taxon>Alcaligenaceae</taxon>
        <taxon>Bordetella</taxon>
    </lineage>
</organism>
<keyword evidence="3" id="KW-1185">Reference proteome</keyword>
<dbReference type="OrthoDB" id="9029638at2"/>
<reference evidence="3" key="1">
    <citation type="submission" date="2017-05" db="EMBL/GenBank/DDBJ databases">
        <title>Complete and WGS of Bordetella genogroups.</title>
        <authorList>
            <person name="Spilker T."/>
            <person name="Lipuma J."/>
        </authorList>
    </citation>
    <scope>NUCLEOTIDE SEQUENCE [LARGE SCALE GENOMIC DNA]</scope>
    <source>
        <strain evidence="3">AU8856</strain>
    </source>
</reference>